<reference evidence="3 4" key="1">
    <citation type="journal article" date="2011" name="Proc. Natl. Acad. Sci. U.S.A.">
        <title>Evolutionary erosion of yeast sex chromosomes by mating-type switching accidents.</title>
        <authorList>
            <person name="Gordon J.L."/>
            <person name="Armisen D."/>
            <person name="Proux-Wera E."/>
            <person name="Oheigeartaigh S.S."/>
            <person name="Byrne K.P."/>
            <person name="Wolfe K.H."/>
        </authorList>
    </citation>
    <scope>NUCLEOTIDE SEQUENCE [LARGE SCALE GENOMIC DNA]</scope>
    <source>
        <strain evidence="4">ATCC 22294 / BCRC 22015 / CBS 2517 / CECT 1963 / NBRC 1671 / NRRL Y-8276</strain>
    </source>
</reference>
<sequence>MSEGHIPAWKRIAIKKTSAENNGDDFISEDPLNVTTHLSTGYLTKKEKKRIIQGDSAKVATSKKVSKPGKKEKKRDKLPKEERLLKKNLVLKDQLRYLIDFYKKKISAELPEEIIALENVKANIVDGTATASNEPKDENAVVELWKFSKQKQNWLIKHFFNIEEIPSEYNEMLVSYFKDLQGRSRTDLLEKCLAQLKAWNAYAEEQEQKIKSIVEDSDKEKEPEVENEKKLKVVMKMLKNLQRKIKN</sequence>
<feature type="region of interest" description="Disordered" evidence="1">
    <location>
        <begin position="54"/>
        <end position="78"/>
    </location>
</feature>
<dbReference type="PANTHER" id="PTHR22306">
    <property type="entry name" value="CHROMOSOME 7 OPEN READING FRAME 50"/>
    <property type="match status" value="1"/>
</dbReference>
<dbReference type="InParanoid" id="H2AZF7"/>
<dbReference type="HOGENOM" id="CLU_086740_0_0_1"/>
<dbReference type="STRING" id="1071382.H2AZF7"/>
<keyword evidence="4" id="KW-1185">Reference proteome</keyword>
<dbReference type="EMBL" id="HE650828">
    <property type="protein sequence ID" value="CCF59713.1"/>
    <property type="molecule type" value="Genomic_DNA"/>
</dbReference>
<dbReference type="PANTHER" id="PTHR22306:SF2">
    <property type="entry name" value="CHROMOSOME 7 OPEN READING FRAME 50"/>
    <property type="match status" value="1"/>
</dbReference>
<dbReference type="AlphaFoldDB" id="H2AZF7"/>
<feature type="compositionally biased region" description="Basic residues" evidence="1">
    <location>
        <begin position="64"/>
        <end position="77"/>
    </location>
</feature>
<dbReference type="Proteomes" id="UP000005220">
    <property type="component" value="Chromosome 8"/>
</dbReference>
<dbReference type="eggNOG" id="KOG4829">
    <property type="taxonomic scope" value="Eukaryota"/>
</dbReference>
<dbReference type="GeneID" id="13887709"/>
<dbReference type="Pfam" id="PF10180">
    <property type="entry name" value="WKF"/>
    <property type="match status" value="1"/>
</dbReference>
<dbReference type="RefSeq" id="XP_003958848.1">
    <property type="nucleotide sequence ID" value="XM_003958799.1"/>
</dbReference>
<proteinExistence type="predicted"/>
<evidence type="ECO:0000313" key="4">
    <source>
        <dbReference type="Proteomes" id="UP000005220"/>
    </source>
</evidence>
<dbReference type="GO" id="GO:0005730">
    <property type="term" value="C:nucleolus"/>
    <property type="evidence" value="ECO:0007669"/>
    <property type="project" value="EnsemblFungi"/>
</dbReference>
<feature type="domain" description="WKF" evidence="2">
    <location>
        <begin position="96"/>
        <end position="193"/>
    </location>
</feature>
<name>H2AZF7_KAZAF</name>
<dbReference type="InterPro" id="IPR019327">
    <property type="entry name" value="WKF"/>
</dbReference>
<dbReference type="GO" id="GO:0000470">
    <property type="term" value="P:maturation of LSU-rRNA"/>
    <property type="evidence" value="ECO:0007669"/>
    <property type="project" value="EnsemblFungi"/>
</dbReference>
<accession>H2AZF7</accession>
<dbReference type="GO" id="GO:0003723">
    <property type="term" value="F:RNA binding"/>
    <property type="evidence" value="ECO:0007669"/>
    <property type="project" value="EnsemblFungi"/>
</dbReference>
<evidence type="ECO:0000313" key="3">
    <source>
        <dbReference type="EMBL" id="CCF59713.1"/>
    </source>
</evidence>
<dbReference type="KEGG" id="kaf:KAFR_0H03030"/>
<evidence type="ECO:0000256" key="1">
    <source>
        <dbReference type="SAM" id="MobiDB-lite"/>
    </source>
</evidence>
<organism evidence="3 4">
    <name type="scientific">Kazachstania africana (strain ATCC 22294 / BCRC 22015 / CBS 2517 / CECT 1963 / NBRC 1671 / NRRL Y-8276)</name>
    <name type="common">Yeast</name>
    <name type="synonym">Kluyveromyces africanus</name>
    <dbReference type="NCBI Taxonomy" id="1071382"/>
    <lineage>
        <taxon>Eukaryota</taxon>
        <taxon>Fungi</taxon>
        <taxon>Dikarya</taxon>
        <taxon>Ascomycota</taxon>
        <taxon>Saccharomycotina</taxon>
        <taxon>Saccharomycetes</taxon>
        <taxon>Saccharomycetales</taxon>
        <taxon>Saccharomycetaceae</taxon>
        <taxon>Kazachstania</taxon>
    </lineage>
</organism>
<dbReference type="OrthoDB" id="10261563at2759"/>
<gene>
    <name evidence="3" type="primary">KAFR0H03030</name>
    <name evidence="3" type="ORF">KAFR_0H03030</name>
</gene>
<evidence type="ECO:0000259" key="2">
    <source>
        <dbReference type="Pfam" id="PF10180"/>
    </source>
</evidence>
<protein>
    <recommendedName>
        <fullName evidence="2">WKF domain-containing protein</fullName>
    </recommendedName>
</protein>
<dbReference type="FunCoup" id="H2AZF7">
    <property type="interactions" value="245"/>
</dbReference>